<dbReference type="EMBL" id="KN818232">
    <property type="protein sequence ID" value="KIL67392.1"/>
    <property type="molecule type" value="Genomic_DNA"/>
</dbReference>
<dbReference type="HOGENOM" id="CLU_317618_0_0_1"/>
<organism evidence="2 3">
    <name type="scientific">Amanita muscaria (strain Koide BX008)</name>
    <dbReference type="NCBI Taxonomy" id="946122"/>
    <lineage>
        <taxon>Eukaryota</taxon>
        <taxon>Fungi</taxon>
        <taxon>Dikarya</taxon>
        <taxon>Basidiomycota</taxon>
        <taxon>Agaricomycotina</taxon>
        <taxon>Agaricomycetes</taxon>
        <taxon>Agaricomycetidae</taxon>
        <taxon>Agaricales</taxon>
        <taxon>Pluteineae</taxon>
        <taxon>Amanitaceae</taxon>
        <taxon>Amanita</taxon>
    </lineage>
</organism>
<evidence type="ECO:0000313" key="3">
    <source>
        <dbReference type="Proteomes" id="UP000054549"/>
    </source>
</evidence>
<evidence type="ECO:0000256" key="1">
    <source>
        <dbReference type="SAM" id="MobiDB-lite"/>
    </source>
</evidence>
<name>A0A0C2WZX3_AMAMK</name>
<dbReference type="Proteomes" id="UP000054549">
    <property type="component" value="Unassembled WGS sequence"/>
</dbReference>
<evidence type="ECO:0000313" key="2">
    <source>
        <dbReference type="EMBL" id="KIL67392.1"/>
    </source>
</evidence>
<keyword evidence="3" id="KW-1185">Reference proteome</keyword>
<dbReference type="InParanoid" id="A0A0C2WZX3"/>
<dbReference type="AlphaFoldDB" id="A0A0C2WZX3"/>
<feature type="region of interest" description="Disordered" evidence="1">
    <location>
        <begin position="40"/>
        <end position="64"/>
    </location>
</feature>
<sequence length="868" mass="98541">MNDELDPSETVFSIFPKQPPREHIHIIVKVPHTERPFKRTRFDDASPQTPPPKVQAGTIEAKDSPPRLDRQQMEIKIADALAGFEKYFEYLATGELDERLDSIRPKDKLLKFEVVLPIKPILLLHDLGKHPDQERIEDLFMPNEPGICTITHLFSVSGSGKTRLSLDGLCSHWGFYISCRTEAGTASGSDDFTVATQMLQSMSSWRPEPPNLSNNGAAARRAFAMLLCARVSILKQLVQHFPGKTNVTDARRRWVLAQILPPRLERSDEDLFVTVLRALRNADTDIMLRMARDLLGDIMTKRTNLFPEGWGTPLFVVIDEAQMAAECLKVFPSTSGNRLRPILREMIEFFQSSLLFNKIILSGTGLSMEMVKDATGSFSAKAAPTRVQAVFSNVGCFTREDPSQEAYIRRYLTLSENDISDKRLLERMKFWFSGRYRLTASLIEIFLHSENVPRHRVLTSFAEHLTGFKITDAIELEADEPPISPDLDEKIKTYRSLTELGRLFKEEGLSNRMQLINCLTDALMRWTLGSEPTSIPIKDKMHEMIALGVGFLDKMPRTRALKHVKNLPVYISEPLVVLSLRSLFEQQRWTTMKEWMIRSFRNALNPSTLGYVFETALPLVLMEIFGGKFSPLEEAFDCGSKSLGSRRVTLVSLKRVASGELQTCPVSWNEGSSDRLGLKAKTPAQILEFFDNPDGKIFLFPDNHMRPDLSWFFQDEETKEPILCFDQSKLTLNFKVWKKAIEALTPQFFYTTVSKGEQVQYAPMLYPNLLNDLEVTLKMVLGEDGDAPEVVHSYLTRLQSKTKATNRQSPSTSRKTPRFLRIISSPDDDQKQRLDGKDDLVLLRWDKVKEYIGSTADSVVKTIGSVAL</sequence>
<dbReference type="OrthoDB" id="2393824at2759"/>
<protein>
    <submittedName>
        <fullName evidence="2">Uncharacterized protein</fullName>
    </submittedName>
</protein>
<gene>
    <name evidence="2" type="ORF">M378DRAFT_159800</name>
</gene>
<reference evidence="2 3" key="1">
    <citation type="submission" date="2014-04" db="EMBL/GenBank/DDBJ databases">
        <title>Evolutionary Origins and Diversification of the Mycorrhizal Mutualists.</title>
        <authorList>
            <consortium name="DOE Joint Genome Institute"/>
            <consortium name="Mycorrhizal Genomics Consortium"/>
            <person name="Kohler A."/>
            <person name="Kuo A."/>
            <person name="Nagy L.G."/>
            <person name="Floudas D."/>
            <person name="Copeland A."/>
            <person name="Barry K.W."/>
            <person name="Cichocki N."/>
            <person name="Veneault-Fourrey C."/>
            <person name="LaButti K."/>
            <person name="Lindquist E.A."/>
            <person name="Lipzen A."/>
            <person name="Lundell T."/>
            <person name="Morin E."/>
            <person name="Murat C."/>
            <person name="Riley R."/>
            <person name="Ohm R."/>
            <person name="Sun H."/>
            <person name="Tunlid A."/>
            <person name="Henrissat B."/>
            <person name="Grigoriev I.V."/>
            <person name="Hibbett D.S."/>
            <person name="Martin F."/>
        </authorList>
    </citation>
    <scope>NUCLEOTIDE SEQUENCE [LARGE SCALE GENOMIC DNA]</scope>
    <source>
        <strain evidence="2 3">Koide BX008</strain>
    </source>
</reference>
<proteinExistence type="predicted"/>
<accession>A0A0C2WZX3</accession>